<proteinExistence type="predicted"/>
<dbReference type="Pfam" id="PF09407">
    <property type="entry name" value="AbiEi_1"/>
    <property type="match status" value="1"/>
</dbReference>
<organism evidence="2 3">
    <name type="scientific">Quadrisphaera granulorum</name>
    <dbReference type="NCBI Taxonomy" id="317664"/>
    <lineage>
        <taxon>Bacteria</taxon>
        <taxon>Bacillati</taxon>
        <taxon>Actinomycetota</taxon>
        <taxon>Actinomycetes</taxon>
        <taxon>Kineosporiales</taxon>
        <taxon>Kineosporiaceae</taxon>
        <taxon>Quadrisphaera</taxon>
    </lineage>
</organism>
<dbReference type="EMBL" id="QGDQ01000001">
    <property type="protein sequence ID" value="PWJ56143.1"/>
    <property type="molecule type" value="Genomic_DNA"/>
</dbReference>
<gene>
    <name evidence="2" type="ORF">BXY45_101118</name>
</gene>
<dbReference type="Proteomes" id="UP000245469">
    <property type="component" value="Unassembled WGS sequence"/>
</dbReference>
<reference evidence="2 3" key="1">
    <citation type="submission" date="2018-03" db="EMBL/GenBank/DDBJ databases">
        <title>Genomic Encyclopedia of Archaeal and Bacterial Type Strains, Phase II (KMG-II): from individual species to whole genera.</title>
        <authorList>
            <person name="Goeker M."/>
        </authorList>
    </citation>
    <scope>NUCLEOTIDE SEQUENCE [LARGE SCALE GENOMIC DNA]</scope>
    <source>
        <strain evidence="2 3">DSM 44889</strain>
    </source>
</reference>
<evidence type="ECO:0000313" key="3">
    <source>
        <dbReference type="Proteomes" id="UP000245469"/>
    </source>
</evidence>
<evidence type="ECO:0000313" key="2">
    <source>
        <dbReference type="EMBL" id="PWJ56143.1"/>
    </source>
</evidence>
<dbReference type="InterPro" id="IPR018547">
    <property type="entry name" value="AbiEi_C"/>
</dbReference>
<keyword evidence="3" id="KW-1185">Reference proteome</keyword>
<evidence type="ECO:0000259" key="1">
    <source>
        <dbReference type="Pfam" id="PF09407"/>
    </source>
</evidence>
<name>A0A316AEI3_9ACTN</name>
<sequence>MPPREPLLPFTRRDLRSVGVSQRTVDRYLAAGLLCEPVTGVYCDARTVDDDAVRIQILALAMPEGAAATRGTAAWIHGFDPRAPHERGGPLQLECVVDPSSGLLLPRRRGLITHHDRLPAGDVIAVGGIPVTSVDRTALDVARFLAPHMGLAVVDAMAHAGLIDPASLRQRYEEWPERQRWMGRGKRTLELCEPKSESFGESWTRLRVIDAGFPRPEPQIWVPEERPGAFRLDMGWREVRRAIEFDGEEDHSKDDDRDRDDDRRERLRRDYGWTVWPVRKGDVLGWDMNLERAVGELLGLEPKIRRRMW</sequence>
<dbReference type="AlphaFoldDB" id="A0A316AEI3"/>
<feature type="domain" description="AbiEi antitoxin C-terminal" evidence="1">
    <location>
        <begin position="68"/>
        <end position="181"/>
    </location>
</feature>
<protein>
    <recommendedName>
        <fullName evidence="1">AbiEi antitoxin C-terminal domain-containing protein</fullName>
    </recommendedName>
</protein>
<comment type="caution">
    <text evidence="2">The sequence shown here is derived from an EMBL/GenBank/DDBJ whole genome shotgun (WGS) entry which is preliminary data.</text>
</comment>
<accession>A0A316AEI3</accession>